<accession>A0A3B0BMU3</accession>
<dbReference type="RefSeq" id="WP_120754789.1">
    <property type="nucleotide sequence ID" value="NZ_RBAM01000004.1"/>
</dbReference>
<keyword evidence="3" id="KW-1185">Reference proteome</keyword>
<dbReference type="EMBL" id="RBAM01000004">
    <property type="protein sequence ID" value="RKN74332.1"/>
    <property type="molecule type" value="Genomic_DNA"/>
</dbReference>
<keyword evidence="1" id="KW-0175">Coiled coil</keyword>
<reference evidence="2 3" key="1">
    <citation type="journal article" date="2015" name="Antonie Van Leeuwenhoek">
        <title>Streptomyces klenkii sp. nov., isolated from deep marine sediment.</title>
        <authorList>
            <person name="Veyisoglu A."/>
            <person name="Sahin N."/>
        </authorList>
    </citation>
    <scope>NUCLEOTIDE SEQUENCE [LARGE SCALE GENOMIC DNA]</scope>
    <source>
        <strain evidence="2 3">KCTC 29202</strain>
    </source>
</reference>
<dbReference type="AlphaFoldDB" id="A0A3B0BMU3"/>
<dbReference type="Proteomes" id="UP000270343">
    <property type="component" value="Unassembled WGS sequence"/>
</dbReference>
<sequence length="377" mass="43604">MEDKQLLEELKALREEIETLREWRTQFEAAVKNFASGTKANQAEVTEVVTEVIDRLHAVEAATATSAAAAASAASAAFGSEHQPWSLRATEDDWRKLSDWLDWLGKHYAPQLHLRIWPCWPLHGGVTEELAALHASWRAATEADADPSREGSDLAYWHQMWLWPTIERIRRHYMFSECEDDHSPDRPGRPTDAAALHKRMAEAEAERRRLEHAKYDYFVKTSPNGYPAERPSSLWRCAAGRDEEWEYWSLLDWQWHRAADTNVELPPARAALHEVTADRAEELRADRQGWLRYWARYVDEEDWRAGERPVSVVRRRRSPERIYDEAFKTWNEWGPTQAVYDFFDARPSNPPHLVEIDAAEAERLLTELHGATGATEL</sequence>
<proteinExistence type="predicted"/>
<protein>
    <recommendedName>
        <fullName evidence="4">DUF4913 domain-containing protein</fullName>
    </recommendedName>
</protein>
<organism evidence="2 3">
    <name type="scientific">Streptomyces klenkii</name>
    <dbReference type="NCBI Taxonomy" id="1420899"/>
    <lineage>
        <taxon>Bacteria</taxon>
        <taxon>Bacillati</taxon>
        <taxon>Actinomycetota</taxon>
        <taxon>Actinomycetes</taxon>
        <taxon>Kitasatosporales</taxon>
        <taxon>Streptomycetaceae</taxon>
        <taxon>Streptomyces</taxon>
    </lineage>
</organism>
<evidence type="ECO:0000313" key="3">
    <source>
        <dbReference type="Proteomes" id="UP000270343"/>
    </source>
</evidence>
<dbReference type="OrthoDB" id="4186018at2"/>
<evidence type="ECO:0000313" key="2">
    <source>
        <dbReference type="EMBL" id="RKN74332.1"/>
    </source>
</evidence>
<evidence type="ECO:0008006" key="4">
    <source>
        <dbReference type="Google" id="ProtNLM"/>
    </source>
</evidence>
<feature type="coiled-coil region" evidence="1">
    <location>
        <begin position="3"/>
        <end position="30"/>
    </location>
</feature>
<gene>
    <name evidence="2" type="ORF">D7231_10600</name>
</gene>
<evidence type="ECO:0000256" key="1">
    <source>
        <dbReference type="SAM" id="Coils"/>
    </source>
</evidence>
<name>A0A3B0BMU3_9ACTN</name>
<comment type="caution">
    <text evidence="2">The sequence shown here is derived from an EMBL/GenBank/DDBJ whole genome shotgun (WGS) entry which is preliminary data.</text>
</comment>